<evidence type="ECO:0000259" key="7">
    <source>
        <dbReference type="PROSITE" id="PS50089"/>
    </source>
</evidence>
<comment type="catalytic activity">
    <reaction evidence="1">
        <text>S-ubiquitinyl-[E2 ubiquitin-conjugating enzyme]-L-cysteine + [acceptor protein]-L-lysine = [E2 ubiquitin-conjugating enzyme]-L-cysteine + N(6)-ubiquitinyl-[acceptor protein]-L-lysine.</text>
        <dbReference type="EC" id="2.3.2.27"/>
    </reaction>
</comment>
<keyword evidence="3" id="KW-0479">Metal-binding</keyword>
<dbReference type="InterPro" id="IPR013083">
    <property type="entry name" value="Znf_RING/FYVE/PHD"/>
</dbReference>
<keyword evidence="9" id="KW-1185">Reference proteome</keyword>
<evidence type="ECO:0000313" key="9">
    <source>
        <dbReference type="Proteomes" id="UP000298416"/>
    </source>
</evidence>
<proteinExistence type="predicted"/>
<gene>
    <name evidence="8" type="ORF">SASPL_153873</name>
</gene>
<evidence type="ECO:0000313" key="8">
    <source>
        <dbReference type="EMBL" id="KAG6385049.1"/>
    </source>
</evidence>
<name>A0A8X8YYR8_SALSN</name>
<feature type="domain" description="RING-type" evidence="7">
    <location>
        <begin position="53"/>
        <end position="93"/>
    </location>
</feature>
<evidence type="ECO:0000256" key="3">
    <source>
        <dbReference type="ARBA" id="ARBA00022723"/>
    </source>
</evidence>
<keyword evidence="4 6" id="KW-0863">Zinc-finger</keyword>
<dbReference type="EC" id="2.3.2.27" evidence="2"/>
<comment type="caution">
    <text evidence="8">The sequence shown here is derived from an EMBL/GenBank/DDBJ whole genome shotgun (WGS) entry which is preliminary data.</text>
</comment>
<evidence type="ECO:0000256" key="6">
    <source>
        <dbReference type="PROSITE-ProRule" id="PRU00175"/>
    </source>
</evidence>
<evidence type="ECO:0000256" key="2">
    <source>
        <dbReference type="ARBA" id="ARBA00012483"/>
    </source>
</evidence>
<sequence length="100" mass="11053">MDEMFDLDFALTVVEEDSTVEWNKYNLEAEFRMAAARLAVEEMATTAAGGRECAVCIEGFGSCGAKQVRCGHVFHESCIFEWLSINNSCPLCRCNVSDAT</sequence>
<reference evidence="8" key="1">
    <citation type="submission" date="2018-01" db="EMBL/GenBank/DDBJ databases">
        <authorList>
            <person name="Mao J.F."/>
        </authorList>
    </citation>
    <scope>NUCLEOTIDE SEQUENCE</scope>
    <source>
        <strain evidence="8">Huo1</strain>
        <tissue evidence="8">Leaf</tissue>
    </source>
</reference>
<evidence type="ECO:0000256" key="1">
    <source>
        <dbReference type="ARBA" id="ARBA00000900"/>
    </source>
</evidence>
<dbReference type="AlphaFoldDB" id="A0A8X8YYR8"/>
<protein>
    <recommendedName>
        <fullName evidence="2">RING-type E3 ubiquitin transferase</fullName>
        <ecNumber evidence="2">2.3.2.27</ecNumber>
    </recommendedName>
</protein>
<dbReference type="PANTHER" id="PTHR15710:SF74">
    <property type="entry name" value="RING-TYPE E3 UBIQUITIN TRANSFERASE-RELATED"/>
    <property type="match status" value="1"/>
</dbReference>
<dbReference type="PANTHER" id="PTHR15710">
    <property type="entry name" value="E3 UBIQUITIN-PROTEIN LIGASE PRAJA"/>
    <property type="match status" value="1"/>
</dbReference>
<evidence type="ECO:0000256" key="5">
    <source>
        <dbReference type="ARBA" id="ARBA00022833"/>
    </source>
</evidence>
<evidence type="ECO:0000256" key="4">
    <source>
        <dbReference type="ARBA" id="ARBA00022771"/>
    </source>
</evidence>
<keyword evidence="5" id="KW-0862">Zinc</keyword>
<dbReference type="Pfam" id="PF13639">
    <property type="entry name" value="zf-RING_2"/>
    <property type="match status" value="1"/>
</dbReference>
<organism evidence="8">
    <name type="scientific">Salvia splendens</name>
    <name type="common">Scarlet sage</name>
    <dbReference type="NCBI Taxonomy" id="180675"/>
    <lineage>
        <taxon>Eukaryota</taxon>
        <taxon>Viridiplantae</taxon>
        <taxon>Streptophyta</taxon>
        <taxon>Embryophyta</taxon>
        <taxon>Tracheophyta</taxon>
        <taxon>Spermatophyta</taxon>
        <taxon>Magnoliopsida</taxon>
        <taxon>eudicotyledons</taxon>
        <taxon>Gunneridae</taxon>
        <taxon>Pentapetalae</taxon>
        <taxon>asterids</taxon>
        <taxon>lamiids</taxon>
        <taxon>Lamiales</taxon>
        <taxon>Lamiaceae</taxon>
        <taxon>Nepetoideae</taxon>
        <taxon>Mentheae</taxon>
        <taxon>Salviinae</taxon>
        <taxon>Salvia</taxon>
        <taxon>Salvia subgen. Calosphace</taxon>
        <taxon>core Calosphace</taxon>
    </lineage>
</organism>
<accession>A0A8X8YYR8</accession>
<dbReference type="Gene3D" id="3.30.40.10">
    <property type="entry name" value="Zinc/RING finger domain, C3HC4 (zinc finger)"/>
    <property type="match status" value="1"/>
</dbReference>
<reference evidence="8" key="2">
    <citation type="submission" date="2020-08" db="EMBL/GenBank/DDBJ databases">
        <title>Plant Genome Project.</title>
        <authorList>
            <person name="Zhang R.-G."/>
        </authorList>
    </citation>
    <scope>NUCLEOTIDE SEQUENCE</scope>
    <source>
        <strain evidence="8">Huo1</strain>
        <tissue evidence="8">Leaf</tissue>
    </source>
</reference>
<dbReference type="GO" id="GO:0061630">
    <property type="term" value="F:ubiquitin protein ligase activity"/>
    <property type="evidence" value="ECO:0007669"/>
    <property type="project" value="UniProtKB-EC"/>
</dbReference>
<dbReference type="EMBL" id="PNBA02000022">
    <property type="protein sequence ID" value="KAG6385049.1"/>
    <property type="molecule type" value="Genomic_DNA"/>
</dbReference>
<dbReference type="PROSITE" id="PS50089">
    <property type="entry name" value="ZF_RING_2"/>
    <property type="match status" value="1"/>
</dbReference>
<dbReference type="SUPFAM" id="SSF57850">
    <property type="entry name" value="RING/U-box"/>
    <property type="match status" value="1"/>
</dbReference>
<dbReference type="SMART" id="SM00184">
    <property type="entry name" value="RING"/>
    <property type="match status" value="1"/>
</dbReference>
<dbReference type="Proteomes" id="UP000298416">
    <property type="component" value="Unassembled WGS sequence"/>
</dbReference>
<dbReference type="GO" id="GO:0008270">
    <property type="term" value="F:zinc ion binding"/>
    <property type="evidence" value="ECO:0007669"/>
    <property type="project" value="UniProtKB-KW"/>
</dbReference>
<dbReference type="InterPro" id="IPR001841">
    <property type="entry name" value="Znf_RING"/>
</dbReference>